<evidence type="ECO:0000256" key="1">
    <source>
        <dbReference type="SAM" id="MobiDB-lite"/>
    </source>
</evidence>
<organism evidence="2 3">
    <name type="scientific">Trifolium medium</name>
    <dbReference type="NCBI Taxonomy" id="97028"/>
    <lineage>
        <taxon>Eukaryota</taxon>
        <taxon>Viridiplantae</taxon>
        <taxon>Streptophyta</taxon>
        <taxon>Embryophyta</taxon>
        <taxon>Tracheophyta</taxon>
        <taxon>Spermatophyta</taxon>
        <taxon>Magnoliopsida</taxon>
        <taxon>eudicotyledons</taxon>
        <taxon>Gunneridae</taxon>
        <taxon>Pentapetalae</taxon>
        <taxon>rosids</taxon>
        <taxon>fabids</taxon>
        <taxon>Fabales</taxon>
        <taxon>Fabaceae</taxon>
        <taxon>Papilionoideae</taxon>
        <taxon>50 kb inversion clade</taxon>
        <taxon>NPAAA clade</taxon>
        <taxon>Hologalegina</taxon>
        <taxon>IRL clade</taxon>
        <taxon>Trifolieae</taxon>
        <taxon>Trifolium</taxon>
    </lineage>
</organism>
<proteinExistence type="predicted"/>
<feature type="region of interest" description="Disordered" evidence="1">
    <location>
        <begin position="41"/>
        <end position="62"/>
    </location>
</feature>
<protein>
    <submittedName>
        <fullName evidence="2">Uncharacterized protein</fullName>
    </submittedName>
</protein>
<evidence type="ECO:0000313" key="2">
    <source>
        <dbReference type="EMBL" id="MCI34556.1"/>
    </source>
</evidence>
<dbReference type="AlphaFoldDB" id="A0A392RFE7"/>
<comment type="caution">
    <text evidence="2">The sequence shown here is derived from an EMBL/GenBank/DDBJ whole genome shotgun (WGS) entry which is preliminary data.</text>
</comment>
<reference evidence="2 3" key="1">
    <citation type="journal article" date="2018" name="Front. Plant Sci.">
        <title>Red Clover (Trifolium pratense) and Zigzag Clover (T. medium) - A Picture of Genomic Similarities and Differences.</title>
        <authorList>
            <person name="Dluhosova J."/>
            <person name="Istvanek J."/>
            <person name="Nedelnik J."/>
            <person name="Repkova J."/>
        </authorList>
    </citation>
    <scope>NUCLEOTIDE SEQUENCE [LARGE SCALE GENOMIC DNA]</scope>
    <source>
        <strain evidence="3">cv. 10/8</strain>
        <tissue evidence="2">Leaf</tissue>
    </source>
</reference>
<dbReference type="Proteomes" id="UP000265520">
    <property type="component" value="Unassembled WGS sequence"/>
</dbReference>
<accession>A0A392RFE7</accession>
<evidence type="ECO:0000313" key="3">
    <source>
        <dbReference type="Proteomes" id="UP000265520"/>
    </source>
</evidence>
<name>A0A392RFE7_9FABA</name>
<keyword evidence="3" id="KW-1185">Reference proteome</keyword>
<sequence>MKHSGCDGKLTVNYSEPAGTGSTCTLSSLFPQPMNFIGVMHSGCRPPPRPGSGGSTTAPAAG</sequence>
<dbReference type="EMBL" id="LXQA010214873">
    <property type="protein sequence ID" value="MCI34556.1"/>
    <property type="molecule type" value="Genomic_DNA"/>
</dbReference>